<dbReference type="InterPro" id="IPR050196">
    <property type="entry name" value="Cytochrome_P450_Monoox"/>
</dbReference>
<name>A0A2J7R3I4_9NEOP</name>
<proteinExistence type="inferred from homology"/>
<evidence type="ECO:0000313" key="8">
    <source>
        <dbReference type="EMBL" id="PNF35383.1"/>
    </source>
</evidence>
<evidence type="ECO:0000256" key="6">
    <source>
        <dbReference type="ARBA" id="ARBA00023004"/>
    </source>
</evidence>
<keyword evidence="9" id="KW-1185">Reference proteome</keyword>
<dbReference type="InterPro" id="IPR001128">
    <property type="entry name" value="Cyt_P450"/>
</dbReference>
<protein>
    <submittedName>
        <fullName evidence="8">Cytochrome P450 4C1</fullName>
    </submittedName>
</protein>
<comment type="similarity">
    <text evidence="2">Belongs to the cytochrome P450 family.</text>
</comment>
<dbReference type="PANTHER" id="PTHR24291">
    <property type="entry name" value="CYTOCHROME P450 FAMILY 4"/>
    <property type="match status" value="1"/>
</dbReference>
<dbReference type="GO" id="GO:0004497">
    <property type="term" value="F:monooxygenase activity"/>
    <property type="evidence" value="ECO:0007669"/>
    <property type="project" value="UniProtKB-KW"/>
</dbReference>
<comment type="caution">
    <text evidence="8">The sequence shown here is derived from an EMBL/GenBank/DDBJ whole genome shotgun (WGS) entry which is preliminary data.</text>
</comment>
<sequence>MYAMLLLLLSVLLILAPLVLLLRNAKRARLIRLVDKIPGPPSYPFVGSELSLLLAPRNKQWGLLQMRLRKYQPIMRTWVGPIAVVHLTRPEHIEILLSSTRHLEKSFAYKFIEPWLGTGLLTATGGQKWHVHRKMITPTFHFSILDSFVEVFSEKSEILVKKLQKEVGSPGFDMFPYVTHCALDIICETAMGTPVNAQEEAESSTYVRALYDISRLITRRVPRPWLHNDFLYKLTRDGRRHNECLEVLHGFTKKVIQERKKTRLNSSRTISEQQEDEGIGEWVTAERESGVHVIS</sequence>
<evidence type="ECO:0000256" key="2">
    <source>
        <dbReference type="ARBA" id="ARBA00010617"/>
    </source>
</evidence>
<evidence type="ECO:0000256" key="3">
    <source>
        <dbReference type="ARBA" id="ARBA00022617"/>
    </source>
</evidence>
<keyword evidence="5" id="KW-0560">Oxidoreductase</keyword>
<dbReference type="GO" id="GO:0005506">
    <property type="term" value="F:iron ion binding"/>
    <property type="evidence" value="ECO:0007669"/>
    <property type="project" value="InterPro"/>
</dbReference>
<dbReference type="SUPFAM" id="SSF48264">
    <property type="entry name" value="Cytochrome P450"/>
    <property type="match status" value="1"/>
</dbReference>
<dbReference type="PANTHER" id="PTHR24291:SF209">
    <property type="entry name" value="CYTOCHROME P450-LIKE PROTEIN"/>
    <property type="match status" value="1"/>
</dbReference>
<accession>A0A2J7R3I4</accession>
<evidence type="ECO:0000256" key="7">
    <source>
        <dbReference type="ARBA" id="ARBA00023033"/>
    </source>
</evidence>
<dbReference type="OrthoDB" id="1470350at2759"/>
<evidence type="ECO:0000256" key="4">
    <source>
        <dbReference type="ARBA" id="ARBA00022723"/>
    </source>
</evidence>
<evidence type="ECO:0000256" key="1">
    <source>
        <dbReference type="ARBA" id="ARBA00001971"/>
    </source>
</evidence>
<dbReference type="Gene3D" id="1.10.630.10">
    <property type="entry name" value="Cytochrome P450"/>
    <property type="match status" value="1"/>
</dbReference>
<dbReference type="GO" id="GO:0016705">
    <property type="term" value="F:oxidoreductase activity, acting on paired donors, with incorporation or reduction of molecular oxygen"/>
    <property type="evidence" value="ECO:0007669"/>
    <property type="project" value="InterPro"/>
</dbReference>
<keyword evidence="3" id="KW-0349">Heme</keyword>
<organism evidence="8 9">
    <name type="scientific">Cryptotermes secundus</name>
    <dbReference type="NCBI Taxonomy" id="105785"/>
    <lineage>
        <taxon>Eukaryota</taxon>
        <taxon>Metazoa</taxon>
        <taxon>Ecdysozoa</taxon>
        <taxon>Arthropoda</taxon>
        <taxon>Hexapoda</taxon>
        <taxon>Insecta</taxon>
        <taxon>Pterygota</taxon>
        <taxon>Neoptera</taxon>
        <taxon>Polyneoptera</taxon>
        <taxon>Dictyoptera</taxon>
        <taxon>Blattodea</taxon>
        <taxon>Blattoidea</taxon>
        <taxon>Termitoidae</taxon>
        <taxon>Kalotermitidae</taxon>
        <taxon>Cryptotermitinae</taxon>
        <taxon>Cryptotermes</taxon>
    </lineage>
</organism>
<dbReference type="InterPro" id="IPR036396">
    <property type="entry name" value="Cyt_P450_sf"/>
</dbReference>
<comment type="cofactor">
    <cofactor evidence="1">
        <name>heme</name>
        <dbReference type="ChEBI" id="CHEBI:30413"/>
    </cofactor>
</comment>
<keyword evidence="7" id="KW-0503">Monooxygenase</keyword>
<dbReference type="GO" id="GO:0020037">
    <property type="term" value="F:heme binding"/>
    <property type="evidence" value="ECO:0007669"/>
    <property type="project" value="InterPro"/>
</dbReference>
<keyword evidence="6" id="KW-0408">Iron</keyword>
<dbReference type="Pfam" id="PF00067">
    <property type="entry name" value="p450"/>
    <property type="match status" value="1"/>
</dbReference>
<evidence type="ECO:0000313" key="9">
    <source>
        <dbReference type="Proteomes" id="UP000235965"/>
    </source>
</evidence>
<evidence type="ECO:0000256" key="5">
    <source>
        <dbReference type="ARBA" id="ARBA00023002"/>
    </source>
</evidence>
<gene>
    <name evidence="8" type="primary">CYP4C1_37</name>
    <name evidence="8" type="ORF">B7P43_G01747</name>
</gene>
<dbReference type="Proteomes" id="UP000235965">
    <property type="component" value="Unassembled WGS sequence"/>
</dbReference>
<keyword evidence="4" id="KW-0479">Metal-binding</keyword>
<dbReference type="AlphaFoldDB" id="A0A2J7R3I4"/>
<reference evidence="8 9" key="1">
    <citation type="submission" date="2017-12" db="EMBL/GenBank/DDBJ databases">
        <title>Hemimetabolous genomes reveal molecular basis of termite eusociality.</title>
        <authorList>
            <person name="Harrison M.C."/>
            <person name="Jongepier E."/>
            <person name="Robertson H.M."/>
            <person name="Arning N."/>
            <person name="Bitard-Feildel T."/>
            <person name="Chao H."/>
            <person name="Childers C.P."/>
            <person name="Dinh H."/>
            <person name="Doddapaneni H."/>
            <person name="Dugan S."/>
            <person name="Gowin J."/>
            <person name="Greiner C."/>
            <person name="Han Y."/>
            <person name="Hu H."/>
            <person name="Hughes D.S.T."/>
            <person name="Huylmans A.-K."/>
            <person name="Kemena C."/>
            <person name="Kremer L.P.M."/>
            <person name="Lee S.L."/>
            <person name="Lopez-Ezquerra A."/>
            <person name="Mallet L."/>
            <person name="Monroy-Kuhn J.M."/>
            <person name="Moser A."/>
            <person name="Murali S.C."/>
            <person name="Muzny D.M."/>
            <person name="Otani S."/>
            <person name="Piulachs M.-D."/>
            <person name="Poelchau M."/>
            <person name="Qu J."/>
            <person name="Schaub F."/>
            <person name="Wada-Katsumata A."/>
            <person name="Worley K.C."/>
            <person name="Xie Q."/>
            <person name="Ylla G."/>
            <person name="Poulsen M."/>
            <person name="Gibbs R.A."/>
            <person name="Schal C."/>
            <person name="Richards S."/>
            <person name="Belles X."/>
            <person name="Korb J."/>
            <person name="Bornberg-Bauer E."/>
        </authorList>
    </citation>
    <scope>NUCLEOTIDE SEQUENCE [LARGE SCALE GENOMIC DNA]</scope>
    <source>
        <tissue evidence="8">Whole body</tissue>
    </source>
</reference>
<dbReference type="EMBL" id="NEVH01007819">
    <property type="protein sequence ID" value="PNF35383.1"/>
    <property type="molecule type" value="Genomic_DNA"/>
</dbReference>